<dbReference type="EMBL" id="CP032829">
    <property type="protein sequence ID" value="AYJ86209.1"/>
    <property type="molecule type" value="Genomic_DNA"/>
</dbReference>
<dbReference type="OrthoDB" id="7877312at2"/>
<sequence>MTDFVKYDLDTGAFRGAGSTSDDHVDQQASTGIGVVRALQDVLISNTVDGITLITVDLTPVRGFLTAKIDADAGAFRAQFITVSPGQEMTYVFKAAEAKAWVAGAPDADFPFMAAEAAAGGRTIADVQTEVAYSSALFIKLGSRIEGARMAAKAAVTAATNIKDMVAASAVDWAALAAP</sequence>
<organism evidence="1 2">
    <name type="scientific">Sphingomonas paeninsulae</name>
    <dbReference type="NCBI Taxonomy" id="2319844"/>
    <lineage>
        <taxon>Bacteria</taxon>
        <taxon>Pseudomonadati</taxon>
        <taxon>Pseudomonadota</taxon>
        <taxon>Alphaproteobacteria</taxon>
        <taxon>Sphingomonadales</taxon>
        <taxon>Sphingomonadaceae</taxon>
        <taxon>Sphingomonas</taxon>
    </lineage>
</organism>
<dbReference type="Proteomes" id="UP000276254">
    <property type="component" value="Chromosome"/>
</dbReference>
<keyword evidence="2" id="KW-1185">Reference proteome</keyword>
<dbReference type="RefSeq" id="WP_121152834.1">
    <property type="nucleotide sequence ID" value="NZ_CP032829.1"/>
</dbReference>
<proteinExistence type="predicted"/>
<name>A0A494T9X3_SPHPE</name>
<protein>
    <submittedName>
        <fullName evidence="1">Uncharacterized protein</fullName>
    </submittedName>
</protein>
<dbReference type="KEGG" id="spha:D3Y57_09830"/>
<gene>
    <name evidence="1" type="ORF">D3Y57_09830</name>
</gene>
<evidence type="ECO:0000313" key="1">
    <source>
        <dbReference type="EMBL" id="AYJ86209.1"/>
    </source>
</evidence>
<evidence type="ECO:0000313" key="2">
    <source>
        <dbReference type="Proteomes" id="UP000276254"/>
    </source>
</evidence>
<dbReference type="AlphaFoldDB" id="A0A494T9X3"/>
<accession>A0A494T9X3</accession>
<reference evidence="1 2" key="1">
    <citation type="submission" date="2018-09" db="EMBL/GenBank/DDBJ databases">
        <title>Sphingomonas peninsula sp. nov., isolated from fildes peninsula, Antarctic soil.</title>
        <authorList>
            <person name="Yingchao G."/>
        </authorList>
    </citation>
    <scope>NUCLEOTIDE SEQUENCE [LARGE SCALE GENOMIC DNA]</scope>
    <source>
        <strain evidence="1 2">YZ-8</strain>
    </source>
</reference>